<evidence type="ECO:0000256" key="8">
    <source>
        <dbReference type="PIRSR" id="PIRSR613078-3"/>
    </source>
</evidence>
<protein>
    <recommendedName>
        <fullName evidence="2">phosphoglycerate mutase (2,3-diphosphoglycerate-dependent)</fullName>
        <ecNumber evidence="2">5.4.2.11</ecNumber>
    </recommendedName>
</protein>
<dbReference type="OrthoDB" id="9781415at2"/>
<dbReference type="SMART" id="SM00855">
    <property type="entry name" value="PGAM"/>
    <property type="match status" value="1"/>
</dbReference>
<feature type="site" description="Transition state stabilizer" evidence="8">
    <location>
        <position position="169"/>
    </location>
</feature>
<evidence type="ECO:0000256" key="5">
    <source>
        <dbReference type="ARBA" id="ARBA00023235"/>
    </source>
</evidence>
<feature type="binding site" evidence="7">
    <location>
        <position position="103"/>
    </location>
    <ligand>
        <name>substrate</name>
    </ligand>
</feature>
<dbReference type="PANTHER" id="PTHR11931">
    <property type="entry name" value="PHOSPHOGLYCERATE MUTASE"/>
    <property type="match status" value="1"/>
</dbReference>
<dbReference type="InterPro" id="IPR005952">
    <property type="entry name" value="Phosphogly_mut1"/>
</dbReference>
<keyword evidence="10" id="KW-1185">Reference proteome</keyword>
<sequence>MVDRICILIRHGDYHQLADAPSAHQPFRLTDLGRRQAMDAAERVRQMADQHGWSLAAEIHSSSLLRAWETAQIAMQGLPDCQRIVETDRLAERCVGNVANLNKSEIAIAVDQDPRLDPLPPNWKSDSHFRLPFLGAESLMESGRRVADYLSETMARVVTPGEAILFFGHGASLRHAAHLLGVLSFERISKLSMHHAVPIAFSVSSDGLWQQVAGDWKHRSTQSQRMD</sequence>
<dbReference type="EMBL" id="CP036525">
    <property type="protein sequence ID" value="QDT04010.1"/>
    <property type="molecule type" value="Genomic_DNA"/>
</dbReference>
<evidence type="ECO:0000313" key="10">
    <source>
        <dbReference type="Proteomes" id="UP000318538"/>
    </source>
</evidence>
<dbReference type="InterPro" id="IPR013078">
    <property type="entry name" value="His_Pase_superF_clade-1"/>
</dbReference>
<proteinExistence type="inferred from homology"/>
<evidence type="ECO:0000256" key="7">
    <source>
        <dbReference type="PIRSR" id="PIRSR613078-2"/>
    </source>
</evidence>
<dbReference type="Proteomes" id="UP000318538">
    <property type="component" value="Chromosome"/>
</dbReference>
<accession>A0A517NA51</accession>
<evidence type="ECO:0000256" key="2">
    <source>
        <dbReference type="ARBA" id="ARBA00012028"/>
    </source>
</evidence>
<evidence type="ECO:0000256" key="4">
    <source>
        <dbReference type="ARBA" id="ARBA00023152"/>
    </source>
</evidence>
<evidence type="ECO:0000256" key="1">
    <source>
        <dbReference type="ARBA" id="ARBA00006717"/>
    </source>
</evidence>
<feature type="binding site" evidence="7">
    <location>
        <position position="66"/>
    </location>
    <ligand>
        <name>substrate</name>
    </ligand>
</feature>
<dbReference type="CDD" id="cd07067">
    <property type="entry name" value="HP_PGM_like"/>
    <property type="match status" value="1"/>
</dbReference>
<comment type="similarity">
    <text evidence="1">Belongs to the phosphoglycerate mutase family. BPG-dependent PGAM subfamily.</text>
</comment>
<dbReference type="GO" id="GO:0006094">
    <property type="term" value="P:gluconeogenesis"/>
    <property type="evidence" value="ECO:0007669"/>
    <property type="project" value="UniProtKB-KW"/>
</dbReference>
<feature type="active site" description="Proton donor/acceptor" evidence="6">
    <location>
        <position position="92"/>
    </location>
</feature>
<dbReference type="InterPro" id="IPR029033">
    <property type="entry name" value="His_PPase_superfam"/>
</dbReference>
<dbReference type="RefSeq" id="WP_145169557.1">
    <property type="nucleotide sequence ID" value="NZ_CP036525.1"/>
</dbReference>
<name>A0A517NA51_9BACT</name>
<dbReference type="SUPFAM" id="SSF53254">
    <property type="entry name" value="Phosphoglycerate mutase-like"/>
    <property type="match status" value="1"/>
</dbReference>
<organism evidence="9 10">
    <name type="scientific">Rubripirellula lacrimiformis</name>
    <dbReference type="NCBI Taxonomy" id="1930273"/>
    <lineage>
        <taxon>Bacteria</taxon>
        <taxon>Pseudomonadati</taxon>
        <taxon>Planctomycetota</taxon>
        <taxon>Planctomycetia</taxon>
        <taxon>Pirellulales</taxon>
        <taxon>Pirellulaceae</taxon>
        <taxon>Rubripirellula</taxon>
    </lineage>
</organism>
<dbReference type="KEGG" id="rlc:K227x_23960"/>
<dbReference type="GO" id="GO:0004619">
    <property type="term" value="F:phosphoglycerate mutase activity"/>
    <property type="evidence" value="ECO:0007669"/>
    <property type="project" value="UniProtKB-EC"/>
</dbReference>
<dbReference type="AlphaFoldDB" id="A0A517NA51"/>
<dbReference type="GO" id="GO:0006096">
    <property type="term" value="P:glycolytic process"/>
    <property type="evidence" value="ECO:0007669"/>
    <property type="project" value="UniProtKB-KW"/>
</dbReference>
<evidence type="ECO:0000313" key="9">
    <source>
        <dbReference type="EMBL" id="QDT04010.1"/>
    </source>
</evidence>
<keyword evidence="4" id="KW-0324">Glycolysis</keyword>
<evidence type="ECO:0000256" key="6">
    <source>
        <dbReference type="PIRSR" id="PIRSR613078-1"/>
    </source>
</evidence>
<dbReference type="Pfam" id="PF00300">
    <property type="entry name" value="His_Phos_1"/>
    <property type="match status" value="1"/>
</dbReference>
<reference evidence="9 10" key="1">
    <citation type="submission" date="2019-02" db="EMBL/GenBank/DDBJ databases">
        <title>Deep-cultivation of Planctomycetes and their phenomic and genomic characterization uncovers novel biology.</title>
        <authorList>
            <person name="Wiegand S."/>
            <person name="Jogler M."/>
            <person name="Boedeker C."/>
            <person name="Pinto D."/>
            <person name="Vollmers J."/>
            <person name="Rivas-Marin E."/>
            <person name="Kohn T."/>
            <person name="Peeters S.H."/>
            <person name="Heuer A."/>
            <person name="Rast P."/>
            <person name="Oberbeckmann S."/>
            <person name="Bunk B."/>
            <person name="Jeske O."/>
            <person name="Meyerdierks A."/>
            <person name="Storesund J.E."/>
            <person name="Kallscheuer N."/>
            <person name="Luecker S."/>
            <person name="Lage O.M."/>
            <person name="Pohl T."/>
            <person name="Merkel B.J."/>
            <person name="Hornburger P."/>
            <person name="Mueller R.-W."/>
            <person name="Bruemmer F."/>
            <person name="Labrenz M."/>
            <person name="Spormann A.M."/>
            <person name="Op den Camp H."/>
            <person name="Overmann J."/>
            <person name="Amann R."/>
            <person name="Jetten M.S.M."/>
            <person name="Mascher T."/>
            <person name="Medema M.H."/>
            <person name="Devos D.P."/>
            <person name="Kaster A.-K."/>
            <person name="Ovreas L."/>
            <person name="Rohde M."/>
            <person name="Galperin M.Y."/>
            <person name="Jogler C."/>
        </authorList>
    </citation>
    <scope>NUCLEOTIDE SEQUENCE [LARGE SCALE GENOMIC DNA]</scope>
    <source>
        <strain evidence="9 10">K22_7</strain>
    </source>
</reference>
<evidence type="ECO:0000256" key="3">
    <source>
        <dbReference type="ARBA" id="ARBA00022432"/>
    </source>
</evidence>
<dbReference type="Gene3D" id="3.40.50.1240">
    <property type="entry name" value="Phosphoglycerate mutase-like"/>
    <property type="match status" value="1"/>
</dbReference>
<keyword evidence="3" id="KW-0312">Gluconeogenesis</keyword>
<gene>
    <name evidence="9" type="primary">gpmA_2</name>
    <name evidence="9" type="ORF">K227x_23960</name>
</gene>
<keyword evidence="5 9" id="KW-0413">Isomerase</keyword>
<dbReference type="EC" id="5.4.2.11" evidence="2"/>
<feature type="active site" description="Tele-phosphohistidine intermediate" evidence="6">
    <location>
        <position position="11"/>
    </location>
</feature>